<dbReference type="EMBL" id="QYCN01000005">
    <property type="protein sequence ID" value="RIY12407.1"/>
    <property type="molecule type" value="Genomic_DNA"/>
</dbReference>
<evidence type="ECO:0000313" key="2">
    <source>
        <dbReference type="Proteomes" id="UP000284250"/>
    </source>
</evidence>
<dbReference type="AlphaFoldDB" id="A0A418R4N6"/>
<keyword evidence="2" id="KW-1185">Reference proteome</keyword>
<accession>A0A418R4N6</accession>
<organism evidence="1 2">
    <name type="scientific">Hymenobacter rubripertinctus</name>
    <dbReference type="NCBI Taxonomy" id="2029981"/>
    <lineage>
        <taxon>Bacteria</taxon>
        <taxon>Pseudomonadati</taxon>
        <taxon>Bacteroidota</taxon>
        <taxon>Cytophagia</taxon>
        <taxon>Cytophagales</taxon>
        <taxon>Hymenobacteraceae</taxon>
        <taxon>Hymenobacter</taxon>
    </lineage>
</organism>
<dbReference type="Proteomes" id="UP000284250">
    <property type="component" value="Unassembled WGS sequence"/>
</dbReference>
<dbReference type="OrthoDB" id="883200at2"/>
<gene>
    <name evidence="1" type="ORF">D0T11_05190</name>
</gene>
<proteinExistence type="predicted"/>
<evidence type="ECO:0000313" key="1">
    <source>
        <dbReference type="EMBL" id="RIY12407.1"/>
    </source>
</evidence>
<protein>
    <submittedName>
        <fullName evidence="1">Uncharacterized protein</fullName>
    </submittedName>
</protein>
<sequence length="139" mass="15140">MALTRIISTGSGYSPKAFILLPCAKEQQLTPHTAGRVTNSDASGISLQVKCRSCGAESVYQTAQLPEGYRMYEVRVTGEDGPHLPASLRPLPYLEESFSVVATSPQHAHEQAEFGHSLPLAGHLAKYYIDGALHLNERF</sequence>
<dbReference type="RefSeq" id="WP_119654723.1">
    <property type="nucleotide sequence ID" value="NZ_JBHUOI010000034.1"/>
</dbReference>
<name>A0A418R4N6_9BACT</name>
<reference evidence="1 2" key="1">
    <citation type="submission" date="2019-01" db="EMBL/GenBank/DDBJ databases">
        <title>Hymenobacter humicola sp. nov., isolated from soils in Antarctica.</title>
        <authorList>
            <person name="Sedlacek I."/>
            <person name="Holochova P."/>
            <person name="Kralova S."/>
            <person name="Pantucek R."/>
            <person name="Stankova E."/>
            <person name="Vrbovska V."/>
            <person name="Kristofova L."/>
            <person name="Svec P."/>
            <person name="Busse H.-J."/>
        </authorList>
    </citation>
    <scope>NUCLEOTIDE SEQUENCE [LARGE SCALE GENOMIC DNA]</scope>
    <source>
        <strain evidence="1 2">CCM 8852</strain>
    </source>
</reference>
<comment type="caution">
    <text evidence="1">The sequence shown here is derived from an EMBL/GenBank/DDBJ whole genome shotgun (WGS) entry which is preliminary data.</text>
</comment>